<feature type="transmembrane region" description="Helical" evidence="1">
    <location>
        <begin position="119"/>
        <end position="139"/>
    </location>
</feature>
<keyword evidence="3" id="KW-1185">Reference proteome</keyword>
<dbReference type="RefSeq" id="WP_240166123.1">
    <property type="nucleotide sequence ID" value="NZ_CAJVAX010000001.1"/>
</dbReference>
<accession>A0A9W4DXY5</accession>
<keyword evidence="1" id="KW-1133">Transmembrane helix</keyword>
<organism evidence="2 3">
    <name type="scientific">Actinacidiphila bryophytorum</name>
    <dbReference type="NCBI Taxonomy" id="1436133"/>
    <lineage>
        <taxon>Bacteria</taxon>
        <taxon>Bacillati</taxon>
        <taxon>Actinomycetota</taxon>
        <taxon>Actinomycetes</taxon>
        <taxon>Kitasatosporales</taxon>
        <taxon>Streptomycetaceae</taxon>
        <taxon>Actinacidiphila</taxon>
    </lineage>
</organism>
<name>A0A9W4DXY5_9ACTN</name>
<proteinExistence type="predicted"/>
<feature type="transmembrane region" description="Helical" evidence="1">
    <location>
        <begin position="56"/>
        <end position="74"/>
    </location>
</feature>
<feature type="transmembrane region" description="Helical" evidence="1">
    <location>
        <begin position="94"/>
        <end position="113"/>
    </location>
</feature>
<evidence type="ECO:0000313" key="2">
    <source>
        <dbReference type="EMBL" id="CAG7596917.1"/>
    </source>
</evidence>
<dbReference type="EMBL" id="CAJVAX010000001">
    <property type="protein sequence ID" value="CAG7596917.1"/>
    <property type="molecule type" value="Genomic_DNA"/>
</dbReference>
<keyword evidence="1" id="KW-0812">Transmembrane</keyword>
<evidence type="ECO:0000313" key="3">
    <source>
        <dbReference type="Proteomes" id="UP001153328"/>
    </source>
</evidence>
<keyword evidence="1" id="KW-0472">Membrane</keyword>
<gene>
    <name evidence="2" type="ORF">SBRY_10039</name>
</gene>
<protein>
    <submittedName>
        <fullName evidence="2">Uncharacterized protein</fullName>
    </submittedName>
</protein>
<reference evidence="2" key="1">
    <citation type="submission" date="2021-06" db="EMBL/GenBank/DDBJ databases">
        <authorList>
            <person name="Arsene-Ploetze F."/>
        </authorList>
    </citation>
    <scope>NUCLEOTIDE SEQUENCE</scope>
    <source>
        <strain evidence="2">SBRY1</strain>
    </source>
</reference>
<comment type="caution">
    <text evidence="2">The sequence shown here is derived from an EMBL/GenBank/DDBJ whole genome shotgun (WGS) entry which is preliminary data.</text>
</comment>
<evidence type="ECO:0000256" key="1">
    <source>
        <dbReference type="SAM" id="Phobius"/>
    </source>
</evidence>
<dbReference type="AlphaFoldDB" id="A0A9W4DXY5"/>
<dbReference type="Proteomes" id="UP001153328">
    <property type="component" value="Unassembled WGS sequence"/>
</dbReference>
<sequence>MAITDAVRTSDSLDAPAGKGTAEGGSAGFRPVPVWFFAFEGVIGASYDIIKSAPHAWVFVVAAAAVNIVLARTVMRGRLKMAKAMLKSKRTRKIAVGLIALRAGMHLAMHAIGMQAMSAPAHVAVAAAMCAATVALLAFDQRVVLRALSAA</sequence>